<dbReference type="EMBL" id="JBHUHY010000007">
    <property type="protein sequence ID" value="MFD2187029.1"/>
    <property type="molecule type" value="Genomic_DNA"/>
</dbReference>
<sequence>MNEDFLQYLWKYKKFKLSNLKTTQQQEIILQNVGIHNTKNSGPDFFNALMTIDDQKWAGNVEVHYRSSDWYVHNHEIDCTYENVILHVVWEDDMSIYRKDNTSIPTLQLKDYVSKNLLVQYHKLFKLTNKKWIPCEKQLSQVPRFIVDNWQERLFLERLEQKSMLITSFLRDSANDWEAVLFKLLAKNFGLQVNGEAFLSLANSLDFSIIRKCSNELCQLEALFFGQAGLLDDVIEVEYFKKLKNEYNFLKNKFRLNTNGIIPVQFFRLRPANFPTIRLTQLAALYFKNKTLFRDIISINTVEEIYELFEIDINSFWNNHYTFNKQSKHRKKVLTKPFIDLILINTIIPFKFIYARDHGKNPEEEVFKLICNLPHEKNSIIDSFAALNVQIDNAMHSQAMVQLKKYYCDQKACLRCAVGNYLLNRDRNLG</sequence>
<gene>
    <name evidence="1" type="ORF">ACFSJT_09510</name>
</gene>
<dbReference type="InterPro" id="IPR021272">
    <property type="entry name" value="DUF2851"/>
</dbReference>
<evidence type="ECO:0000313" key="2">
    <source>
        <dbReference type="Proteomes" id="UP001597344"/>
    </source>
</evidence>
<keyword evidence="2" id="KW-1185">Reference proteome</keyword>
<evidence type="ECO:0000313" key="1">
    <source>
        <dbReference type="EMBL" id="MFD2187029.1"/>
    </source>
</evidence>
<dbReference type="RefSeq" id="WP_378320028.1">
    <property type="nucleotide sequence ID" value="NZ_JBHUHY010000007.1"/>
</dbReference>
<name>A0ABW5AVM3_9FLAO</name>
<dbReference type="Proteomes" id="UP001597344">
    <property type="component" value="Unassembled WGS sequence"/>
</dbReference>
<proteinExistence type="predicted"/>
<accession>A0ABW5AVM3</accession>
<dbReference type="Pfam" id="PF11013">
    <property type="entry name" value="DUF2851"/>
    <property type="match status" value="1"/>
</dbReference>
<reference evidence="2" key="1">
    <citation type="journal article" date="2019" name="Int. J. Syst. Evol. Microbiol.">
        <title>The Global Catalogue of Microorganisms (GCM) 10K type strain sequencing project: providing services to taxonomists for standard genome sequencing and annotation.</title>
        <authorList>
            <consortium name="The Broad Institute Genomics Platform"/>
            <consortium name="The Broad Institute Genome Sequencing Center for Infectious Disease"/>
            <person name="Wu L."/>
            <person name="Ma J."/>
        </authorList>
    </citation>
    <scope>NUCLEOTIDE SEQUENCE [LARGE SCALE GENOMIC DNA]</scope>
    <source>
        <strain evidence="2">DT92</strain>
    </source>
</reference>
<comment type="caution">
    <text evidence="1">The sequence shown here is derived from an EMBL/GenBank/DDBJ whole genome shotgun (WGS) entry which is preliminary data.</text>
</comment>
<organism evidence="1 2">
    <name type="scientific">Aquimarina celericrescens</name>
    <dbReference type="NCBI Taxonomy" id="1964542"/>
    <lineage>
        <taxon>Bacteria</taxon>
        <taxon>Pseudomonadati</taxon>
        <taxon>Bacteroidota</taxon>
        <taxon>Flavobacteriia</taxon>
        <taxon>Flavobacteriales</taxon>
        <taxon>Flavobacteriaceae</taxon>
        <taxon>Aquimarina</taxon>
    </lineage>
</organism>
<protein>
    <submittedName>
        <fullName evidence="1">DUF2851 family protein</fullName>
    </submittedName>
</protein>